<dbReference type="Gene3D" id="3.30.70.1290">
    <property type="entry name" value="Transposase IS200-like"/>
    <property type="match status" value="1"/>
</dbReference>
<dbReference type="InterPro" id="IPR002686">
    <property type="entry name" value="Transposase_17"/>
</dbReference>
<evidence type="ECO:0000313" key="2">
    <source>
        <dbReference type="EMBL" id="SDM66627.1"/>
    </source>
</evidence>
<dbReference type="PANTHER" id="PTHR36966:SF1">
    <property type="entry name" value="REP-ASSOCIATED TYROSINE TRANSPOSASE"/>
    <property type="match status" value="1"/>
</dbReference>
<sequence length="180" mass="21049">MAELTSRKPNRLQNYDYSKKGMYFITICVQERHEMLWKPVGANCVRPQSTQITNSTFLLSDIGNIIKNEIDKLSAIYPNANVDKYVIMPNHVHMIINLSCSEKAWEETRGRTQFAPTISRIIKQFKGSITKQIGFSIWQKSFHDHIIRDEQEYKAVSDYIDQNPQKWQEDCYFVRPSANP</sequence>
<dbReference type="SMART" id="SM01321">
    <property type="entry name" value="Y1_Tnp"/>
    <property type="match status" value="1"/>
</dbReference>
<organism evidence="2 3">
    <name type="scientific">Acetanaerobacterium elongatum</name>
    <dbReference type="NCBI Taxonomy" id="258515"/>
    <lineage>
        <taxon>Bacteria</taxon>
        <taxon>Bacillati</taxon>
        <taxon>Bacillota</taxon>
        <taxon>Clostridia</taxon>
        <taxon>Eubacteriales</taxon>
        <taxon>Oscillospiraceae</taxon>
        <taxon>Acetanaerobacterium</taxon>
    </lineage>
</organism>
<dbReference type="GO" id="GO:0043565">
    <property type="term" value="F:sequence-specific DNA binding"/>
    <property type="evidence" value="ECO:0007669"/>
    <property type="project" value="TreeGrafter"/>
</dbReference>
<dbReference type="InterPro" id="IPR052715">
    <property type="entry name" value="RAYT_transposase"/>
</dbReference>
<dbReference type="SUPFAM" id="SSF143422">
    <property type="entry name" value="Transposase IS200-like"/>
    <property type="match status" value="1"/>
</dbReference>
<accession>A0A1G9V3J1</accession>
<dbReference type="AlphaFoldDB" id="A0A1G9V3J1"/>
<keyword evidence="3" id="KW-1185">Reference proteome</keyword>
<feature type="domain" description="Transposase IS200-like" evidence="1">
    <location>
        <begin position="18"/>
        <end position="163"/>
    </location>
</feature>
<protein>
    <submittedName>
        <fullName evidence="2">REP element-mobilizing transposase RayT</fullName>
    </submittedName>
</protein>
<gene>
    <name evidence="2" type="ORF">SAMN05192585_10340</name>
</gene>
<evidence type="ECO:0000313" key="3">
    <source>
        <dbReference type="Proteomes" id="UP000199182"/>
    </source>
</evidence>
<dbReference type="GO" id="GO:0006313">
    <property type="term" value="P:DNA transposition"/>
    <property type="evidence" value="ECO:0007669"/>
    <property type="project" value="InterPro"/>
</dbReference>
<reference evidence="2" key="1">
    <citation type="submission" date="2016-10" db="EMBL/GenBank/DDBJ databases">
        <authorList>
            <person name="de Groot N.N."/>
        </authorList>
    </citation>
    <scope>NUCLEOTIDE SEQUENCE [LARGE SCALE GENOMIC DNA]</scope>
    <source>
        <strain evidence="2">CGMCC 1.5012</strain>
    </source>
</reference>
<evidence type="ECO:0000259" key="1">
    <source>
        <dbReference type="SMART" id="SM01321"/>
    </source>
</evidence>
<dbReference type="OrthoDB" id="9794403at2"/>
<dbReference type="EMBL" id="FNID01000003">
    <property type="protein sequence ID" value="SDM66627.1"/>
    <property type="molecule type" value="Genomic_DNA"/>
</dbReference>
<dbReference type="GO" id="GO:0004803">
    <property type="term" value="F:transposase activity"/>
    <property type="evidence" value="ECO:0007669"/>
    <property type="project" value="InterPro"/>
</dbReference>
<dbReference type="RefSeq" id="WP_092637752.1">
    <property type="nucleotide sequence ID" value="NZ_FNID01000003.1"/>
</dbReference>
<dbReference type="PANTHER" id="PTHR36966">
    <property type="entry name" value="REP-ASSOCIATED TYROSINE TRANSPOSASE"/>
    <property type="match status" value="1"/>
</dbReference>
<name>A0A1G9V3J1_9FIRM</name>
<dbReference type="InterPro" id="IPR036515">
    <property type="entry name" value="Transposase_17_sf"/>
</dbReference>
<proteinExistence type="predicted"/>
<dbReference type="Proteomes" id="UP000199182">
    <property type="component" value="Unassembled WGS sequence"/>
</dbReference>